<accession>A0A8T1PMW3</accession>
<dbReference type="SFLD" id="SFLDG01019">
    <property type="entry name" value="Terpene_Cyclase_Like_1_C_Termi"/>
    <property type="match status" value="1"/>
</dbReference>
<dbReference type="Pfam" id="PF03936">
    <property type="entry name" value="Terpene_synth_C"/>
    <property type="match status" value="1"/>
</dbReference>
<evidence type="ECO:0000259" key="6">
    <source>
        <dbReference type="Pfam" id="PF03936"/>
    </source>
</evidence>
<dbReference type="FunFam" id="1.10.600.10:FF:000007">
    <property type="entry name" value="Isoprene synthase, chloroplastic"/>
    <property type="match status" value="1"/>
</dbReference>
<dbReference type="Pfam" id="PF01397">
    <property type="entry name" value="Terpene_synth"/>
    <property type="match status" value="1"/>
</dbReference>
<dbReference type="InterPro" id="IPR005630">
    <property type="entry name" value="Terpene_synthase_metal-bd"/>
</dbReference>
<name>A0A8T1PMW3_CARIL</name>
<dbReference type="EMBL" id="CM031816">
    <property type="protein sequence ID" value="KAG6645779.1"/>
    <property type="molecule type" value="Genomic_DNA"/>
</dbReference>
<comment type="cofactor">
    <cofactor evidence="1">
        <name>Mg(2+)</name>
        <dbReference type="ChEBI" id="CHEBI:18420"/>
    </cofactor>
</comment>
<dbReference type="InterPro" id="IPR034741">
    <property type="entry name" value="Terpene_cyclase-like_1_C"/>
</dbReference>
<dbReference type="GO" id="GO:0010333">
    <property type="term" value="F:terpene synthase activity"/>
    <property type="evidence" value="ECO:0007669"/>
    <property type="project" value="InterPro"/>
</dbReference>
<dbReference type="SFLD" id="SFLDS00005">
    <property type="entry name" value="Isoprenoid_Synthase_Type_I"/>
    <property type="match status" value="1"/>
</dbReference>
<keyword evidence="2" id="KW-0479">Metal-binding</keyword>
<evidence type="ECO:0000313" key="8">
    <source>
        <dbReference type="Proteomes" id="UP000811609"/>
    </source>
</evidence>
<dbReference type="GO" id="GO:0000287">
    <property type="term" value="F:magnesium ion binding"/>
    <property type="evidence" value="ECO:0007669"/>
    <property type="project" value="InterPro"/>
</dbReference>
<dbReference type="PANTHER" id="PTHR31225">
    <property type="entry name" value="OS04G0344100 PROTEIN-RELATED"/>
    <property type="match status" value="1"/>
</dbReference>
<feature type="domain" description="Terpene synthase metal-binding" evidence="6">
    <location>
        <begin position="308"/>
        <end position="543"/>
    </location>
</feature>
<evidence type="ECO:0000256" key="1">
    <source>
        <dbReference type="ARBA" id="ARBA00001946"/>
    </source>
</evidence>
<reference evidence="7" key="1">
    <citation type="submission" date="2020-12" db="EMBL/GenBank/DDBJ databases">
        <title>WGS assembly of Carya illinoinensis cv. Pawnee.</title>
        <authorList>
            <person name="Platts A."/>
            <person name="Shu S."/>
            <person name="Wright S."/>
            <person name="Barry K."/>
            <person name="Edger P."/>
            <person name="Pires J.C."/>
            <person name="Schmutz J."/>
        </authorList>
    </citation>
    <scope>NUCLEOTIDE SEQUENCE</scope>
    <source>
        <tissue evidence="7">Leaf</tissue>
    </source>
</reference>
<proteinExistence type="predicted"/>
<dbReference type="GO" id="GO:0016102">
    <property type="term" value="P:diterpenoid biosynthetic process"/>
    <property type="evidence" value="ECO:0007669"/>
    <property type="project" value="InterPro"/>
</dbReference>
<dbReference type="FunFam" id="1.50.10.130:FF:000001">
    <property type="entry name" value="Isoprene synthase, chloroplastic"/>
    <property type="match status" value="1"/>
</dbReference>
<dbReference type="InterPro" id="IPR044814">
    <property type="entry name" value="Terpene_cyclase_plant_C1"/>
</dbReference>
<gene>
    <name evidence="7" type="ORF">CIPAW_08G146400</name>
</gene>
<dbReference type="Proteomes" id="UP000811609">
    <property type="component" value="Chromosome 8"/>
</dbReference>
<organism evidence="7 8">
    <name type="scientific">Carya illinoinensis</name>
    <name type="common">Pecan</name>
    <dbReference type="NCBI Taxonomy" id="32201"/>
    <lineage>
        <taxon>Eukaryota</taxon>
        <taxon>Viridiplantae</taxon>
        <taxon>Streptophyta</taxon>
        <taxon>Embryophyta</taxon>
        <taxon>Tracheophyta</taxon>
        <taxon>Spermatophyta</taxon>
        <taxon>Magnoliopsida</taxon>
        <taxon>eudicotyledons</taxon>
        <taxon>Gunneridae</taxon>
        <taxon>Pentapetalae</taxon>
        <taxon>rosids</taxon>
        <taxon>fabids</taxon>
        <taxon>Fagales</taxon>
        <taxon>Juglandaceae</taxon>
        <taxon>Carya</taxon>
    </lineage>
</organism>
<evidence type="ECO:0000313" key="7">
    <source>
        <dbReference type="EMBL" id="KAG6645779.1"/>
    </source>
</evidence>
<keyword evidence="4" id="KW-0456">Lyase</keyword>
<evidence type="ECO:0000256" key="3">
    <source>
        <dbReference type="ARBA" id="ARBA00022842"/>
    </source>
</evidence>
<dbReference type="InterPro" id="IPR001906">
    <property type="entry name" value="Terpene_synth_N"/>
</dbReference>
<dbReference type="InterPro" id="IPR050148">
    <property type="entry name" value="Terpene_synthase-like"/>
</dbReference>
<keyword evidence="3" id="KW-0460">Magnesium</keyword>
<feature type="domain" description="Terpene synthase N-terminal" evidence="5">
    <location>
        <begin position="72"/>
        <end position="246"/>
    </location>
</feature>
<comment type="caution">
    <text evidence="7">The sequence shown here is derived from an EMBL/GenBank/DDBJ whole genome shotgun (WGS) entry which is preliminary data.</text>
</comment>
<evidence type="ECO:0000256" key="4">
    <source>
        <dbReference type="ARBA" id="ARBA00023239"/>
    </source>
</evidence>
<protein>
    <submittedName>
        <fullName evidence="7">Uncharacterized protein</fullName>
    </submittedName>
</protein>
<dbReference type="CDD" id="cd00684">
    <property type="entry name" value="Terpene_cyclase_plant_C1"/>
    <property type="match status" value="1"/>
</dbReference>
<dbReference type="PANTHER" id="PTHR31225:SF9">
    <property type="entry name" value="TERPENE SYNTHASE 10"/>
    <property type="match status" value="1"/>
</dbReference>
<evidence type="ECO:0000256" key="2">
    <source>
        <dbReference type="ARBA" id="ARBA00022723"/>
    </source>
</evidence>
<dbReference type="AlphaFoldDB" id="A0A8T1PMW3"/>
<keyword evidence="8" id="KW-1185">Reference proteome</keyword>
<evidence type="ECO:0000259" key="5">
    <source>
        <dbReference type="Pfam" id="PF01397"/>
    </source>
</evidence>
<sequence length="602" mass="69957">MALHTLSSLPVSNFARHFPSKTSIIISQITTKNASTSVTVNPRPLRCMASSVNEIPDSPVTTRRSANYQPTLWKDDYIQSLTSEYVGKSYTRRADQLKAEVLRMFHKVVDPLEKLQLIDVLQKLGLSYDFEDEVKRTLEVIYNTIHRGDICKENLYATALEFRLLRQHGYSVPQEIFSIFMNEKGKFKATLCDDTKGLLSLFEASFLSIDGETILDEAREFATKQLEEYLEQNQNQNLSTYVSHALELPLHWRMLRLEARWFIDTYRREVGMNSVLLELAELDFNMVQAVHQQDVKQESRWWKSTGLREKLYVLCKGSVDGEFFWTVGQSLQPHFGYSRRMITRLNCLITTIDDIYDVYGSFDELELFTDIIERFDINAIDRLPYYMQICFLALNNFVNEMAFDILKEQEFNVIQYLRKAWADLCRSYLVEAKWYYMGYTPTLQEYFQNAWISISAPVILAHAYCFTTFPMTKESLASMEENTNIIYWSSMILRLANDLGTSSIELKKGDIPKSIQCYMNETGASDKDAREHIRYLISEAWKKMNKERATSSSFSQAFMEYAMNLARTAQCIYQYGDGHGIQDRETRDNVLSLLINPIPLHT</sequence>